<feature type="transmembrane region" description="Helical" evidence="6">
    <location>
        <begin position="688"/>
        <end position="707"/>
    </location>
</feature>
<dbReference type="RefSeq" id="WP_169279895.1">
    <property type="nucleotide sequence ID" value="NZ_CP051680.1"/>
</dbReference>
<dbReference type="GO" id="GO:0006011">
    <property type="term" value="P:UDP-alpha-D-glucose metabolic process"/>
    <property type="evidence" value="ECO:0007669"/>
    <property type="project" value="InterPro"/>
</dbReference>
<comment type="subcellular location">
    <subcellularLocation>
        <location evidence="1">Cell membrane</location>
        <topology evidence="1">Single-pass membrane protein</topology>
    </subcellularLocation>
</comment>
<organism evidence="8 9">
    <name type="scientific">Cohnella herbarum</name>
    <dbReference type="NCBI Taxonomy" id="2728023"/>
    <lineage>
        <taxon>Bacteria</taxon>
        <taxon>Bacillati</taxon>
        <taxon>Bacillota</taxon>
        <taxon>Bacilli</taxon>
        <taxon>Bacillales</taxon>
        <taxon>Paenibacillaceae</taxon>
        <taxon>Cohnella</taxon>
    </lineage>
</organism>
<evidence type="ECO:0000256" key="4">
    <source>
        <dbReference type="ARBA" id="ARBA00022989"/>
    </source>
</evidence>
<feature type="signal peptide" evidence="7">
    <location>
        <begin position="1"/>
        <end position="27"/>
    </location>
</feature>
<evidence type="ECO:0000256" key="6">
    <source>
        <dbReference type="SAM" id="Phobius"/>
    </source>
</evidence>
<dbReference type="EMBL" id="CP051680">
    <property type="protein sequence ID" value="QJD83605.1"/>
    <property type="molecule type" value="Genomic_DNA"/>
</dbReference>
<keyword evidence="2" id="KW-1003">Cell membrane</keyword>
<keyword evidence="4 6" id="KW-1133">Transmembrane helix</keyword>
<proteinExistence type="predicted"/>
<evidence type="ECO:0000256" key="1">
    <source>
        <dbReference type="ARBA" id="ARBA00004162"/>
    </source>
</evidence>
<sequence length="713" mass="79572">MKSVISIFNAALLVAVLMLTSSANAFAEQKHSGQAAGAPGQWEAPAGSPTLSKNYFLNRDIEFQGNFGSDRTYIDVDKHWKVSDAWLNLSLTASELSKSSALTVYVNDKPIHSELLTPDDERIQTLKIAIPRYAIKEGSNEIRLEVSQKQEVAACVEDSRDGRWVHVRDTSYVHLEFKEKPAGGPISEYPYPFLKASASPESQSGLILIPDQADEEEIAAALKIASSLGARMNEENADLNLVRDSQISSDYKANYDIIYVGKAKHLPREIQEKTTRSEGDETRQGAVIVRSASPYNAERTLMAIVANQDDGALDTAARLLMNKDLTSQIESDVHYVAKETDVTVTENASNDQMLLQDMGYPTGIYLEGPYRQQASIGIKMASNRLVVPGAKATLQIRYAQNLDFSKSLVTVYINGIPAGSKKLESEKAGSDKIEVAIPNNAIKSHYVEMKIAFDLQLTNEECARIQSDTPWAFVDAQSSILLPTKDERALLLENYPWPFMKDGRFNDTVVVVPNEIENTELDFLADLYGYLGKELRDNTGELVVVKDRDFVEPDQSSNYIVVGTPDNVRALRNLNASLWFKYDEGFGYFQSNEMRRLLENFSRNLASVQLVPNPGNPERGILFATAPLENNLLHAKKFLTEAKFVSGMVGNAILVDRWDNATNHYFIEGDSLNIAEKVSFSSPELKRFAVIFGTLLLMIVIGGVWYWRKYRRR</sequence>
<evidence type="ECO:0000256" key="2">
    <source>
        <dbReference type="ARBA" id="ARBA00022475"/>
    </source>
</evidence>
<dbReference type="Gene3D" id="2.60.120.260">
    <property type="entry name" value="Galactose-binding domain-like"/>
    <property type="match status" value="2"/>
</dbReference>
<dbReference type="Proteomes" id="UP000502248">
    <property type="component" value="Chromosome"/>
</dbReference>
<keyword evidence="5 6" id="KW-0472">Membrane</keyword>
<evidence type="ECO:0000256" key="7">
    <source>
        <dbReference type="SAM" id="SignalP"/>
    </source>
</evidence>
<protein>
    <submittedName>
        <fullName evidence="8">Cellulose biosynthesis cyclic di-GMP-binding regulatory protein BcsB</fullName>
    </submittedName>
</protein>
<evidence type="ECO:0000313" key="9">
    <source>
        <dbReference type="Proteomes" id="UP000502248"/>
    </source>
</evidence>
<feature type="chain" id="PRO_5031471030" evidence="7">
    <location>
        <begin position="28"/>
        <end position="713"/>
    </location>
</feature>
<keyword evidence="7" id="KW-0732">Signal</keyword>
<dbReference type="GO" id="GO:0005886">
    <property type="term" value="C:plasma membrane"/>
    <property type="evidence" value="ECO:0007669"/>
    <property type="project" value="UniProtKB-SubCell"/>
</dbReference>
<dbReference type="PANTHER" id="PTHR39083">
    <property type="entry name" value="CYCLIC DI-GMP-BINDING PROTEIN"/>
    <property type="match status" value="1"/>
</dbReference>
<dbReference type="AlphaFoldDB" id="A0A7Z2VIJ5"/>
<keyword evidence="9" id="KW-1185">Reference proteome</keyword>
<gene>
    <name evidence="8" type="ORF">HH215_10735</name>
</gene>
<dbReference type="Pfam" id="PF03170">
    <property type="entry name" value="BcsB"/>
    <property type="match status" value="1"/>
</dbReference>
<dbReference type="InterPro" id="IPR018513">
    <property type="entry name" value="Cell_synthase_bac"/>
</dbReference>
<dbReference type="KEGG" id="cheb:HH215_10735"/>
<evidence type="ECO:0000256" key="3">
    <source>
        <dbReference type="ARBA" id="ARBA00022692"/>
    </source>
</evidence>
<accession>A0A7Z2VIJ5</accession>
<name>A0A7Z2VIJ5_9BACL</name>
<dbReference type="PANTHER" id="PTHR39083:SF1">
    <property type="entry name" value="CYCLIC DI-GMP-BINDING PROTEIN"/>
    <property type="match status" value="1"/>
</dbReference>
<reference evidence="8 9" key="1">
    <citation type="submission" date="2020-04" db="EMBL/GenBank/DDBJ databases">
        <title>Genome sequencing of novel species.</title>
        <authorList>
            <person name="Heo J."/>
            <person name="Kim S.-J."/>
            <person name="Kim J.-S."/>
            <person name="Hong S.-B."/>
            <person name="Kwon S.-W."/>
        </authorList>
    </citation>
    <scope>NUCLEOTIDE SEQUENCE [LARGE SCALE GENOMIC DNA]</scope>
    <source>
        <strain evidence="8 9">MFER-1</strain>
    </source>
</reference>
<evidence type="ECO:0000256" key="5">
    <source>
        <dbReference type="ARBA" id="ARBA00023136"/>
    </source>
</evidence>
<keyword evidence="3 6" id="KW-0812">Transmembrane</keyword>
<evidence type="ECO:0000313" key="8">
    <source>
        <dbReference type="EMBL" id="QJD83605.1"/>
    </source>
</evidence>